<evidence type="ECO:0000256" key="4">
    <source>
        <dbReference type="ARBA" id="ARBA00022989"/>
    </source>
</evidence>
<evidence type="ECO:0000313" key="9">
    <source>
        <dbReference type="Proteomes" id="UP000006681"/>
    </source>
</evidence>
<dbReference type="eggNOG" id="arCOG01808">
    <property type="taxonomic scope" value="Archaea"/>
</dbReference>
<dbReference type="OrthoDB" id="12374at2157"/>
<feature type="domain" description="Type II secretion system protein GspF" evidence="7">
    <location>
        <begin position="134"/>
        <end position="257"/>
    </location>
</feature>
<dbReference type="GeneID" id="9752563"/>
<protein>
    <submittedName>
        <fullName evidence="8">Type II secretion system F domain protein</fullName>
    </submittedName>
</protein>
<keyword evidence="3 6" id="KW-0812">Transmembrane</keyword>
<feature type="transmembrane region" description="Helical" evidence="6">
    <location>
        <begin position="586"/>
        <end position="611"/>
    </location>
</feature>
<feature type="transmembrane region" description="Helical" evidence="6">
    <location>
        <begin position="133"/>
        <end position="152"/>
    </location>
</feature>
<dbReference type="RefSeq" id="WP_013336727.1">
    <property type="nucleotide sequence ID" value="NC_014537.1"/>
</dbReference>
<dbReference type="InterPro" id="IPR018076">
    <property type="entry name" value="T2SS_GspF_dom"/>
</dbReference>
<dbReference type="InterPro" id="IPR056569">
    <property type="entry name" value="ArlJ-like"/>
</dbReference>
<keyword evidence="5 6" id="KW-0472">Membrane</keyword>
<feature type="transmembrane region" description="Helical" evidence="6">
    <location>
        <begin position="551"/>
        <end position="574"/>
    </location>
</feature>
<dbReference type="AlphaFoldDB" id="E1QTT5"/>
<sequence length="620" mass="68981">MDLDELALSVMGPLILRLRNTRIYERLEKSLSSSLSFTSPERYLARVLFITTIMLVITAPLGILLITLNLNNALILLRMKLLFSTQYGIRDLVLIIIGVVLIFMPLIVYEIMIGMPRITSSDLAFKVDTELPFFVAYVSAITNSGLSVFRAVERIAEAKILEVVGKVARWAYIRFKVFGEDPLTALSNVSSAIESRMLREFISGYITTVRTGGDVVHYINTRLHDIVSNAIERMNRAAEFLGMLMESYIGSAAILLIGLDVLYLAQAVTPFGNRYAAFMQAINSNYMFGLFVVPAISVAFIYLGEVSAFRSPYTDYRPYKWAGASLTVAVVLGVLEYVMLFHRDLSNRIYIRGLPIPLDFTIVFGLTLALSFVPTAIYSMRVVSERWEIDREYAEFLRDVTELRKSGFTPEKTFETLKYTRRYGAFDKYLDTMVRQIRYGVPIREVLSSIMPKLHSYYSKVFTFLLTETIDLGGASPQVLDMLASFASSIVSVQENMRARLRPLRYVPYIGAVILIVTLVVLIFSVVAIVTRVGPGGVAAGGPTSSPLINLLATSFSFTITIDSFIMGLIAGKLGEGELSLGFRHAVVLTLMVVLVYAMSPFLANALFGAMSTPSTSVPY</sequence>
<evidence type="ECO:0000256" key="3">
    <source>
        <dbReference type="ARBA" id="ARBA00022692"/>
    </source>
</evidence>
<feature type="transmembrane region" description="Helical" evidence="6">
    <location>
        <begin position="92"/>
        <end position="113"/>
    </location>
</feature>
<dbReference type="KEGG" id="vdi:Vdis_1624"/>
<keyword evidence="2" id="KW-1003">Cell membrane</keyword>
<name>E1QTT5_VULDI</name>
<feature type="transmembrane region" description="Helical" evidence="6">
    <location>
        <begin position="43"/>
        <end position="71"/>
    </location>
</feature>
<gene>
    <name evidence="8" type="ordered locus">Vdis_1624</name>
</gene>
<proteinExistence type="predicted"/>
<evidence type="ECO:0000259" key="7">
    <source>
        <dbReference type="Pfam" id="PF00482"/>
    </source>
</evidence>
<dbReference type="HOGENOM" id="CLU_030780_0_0_2"/>
<accession>E1QTT5</accession>
<keyword evidence="9" id="KW-1185">Reference proteome</keyword>
<reference evidence="9" key="2">
    <citation type="journal article" date="2010" name="Stand. Genomic Sci.">
        <title>Complete genome sequence of Vulcanisaeta distributa type strain (IC-017T).</title>
        <authorList>
            <person name="Mavromatis K."/>
            <person name="Sikorski J."/>
            <person name="Pabst E."/>
            <person name="Teshima H."/>
            <person name="Lapidus A."/>
            <person name="Lucas S."/>
            <person name="Nolan M."/>
            <person name="Glavina Del Rio T."/>
            <person name="Cheng J."/>
            <person name="Bruce D."/>
            <person name="Goodwin L."/>
            <person name="Pitluck S."/>
            <person name="Liolios K."/>
            <person name="Ivanova N."/>
            <person name="Mikhailova N."/>
            <person name="Pati A."/>
            <person name="Chen A."/>
            <person name="Palaniappan K."/>
            <person name="Land M."/>
            <person name="Hauser L."/>
            <person name="Chang Y."/>
            <person name="Jeffries C."/>
            <person name="Rohde M."/>
            <person name="Spring S."/>
            <person name="Goker M."/>
            <person name="Wirth R."/>
            <person name="Woyke T."/>
            <person name="Bristow J."/>
            <person name="Eisen J."/>
            <person name="Markowitz V."/>
            <person name="Hugenholtz P."/>
            <person name="Klenk H."/>
            <person name="Kyrpides N."/>
        </authorList>
    </citation>
    <scope>NUCLEOTIDE SEQUENCE [LARGE SCALE GENOMIC DNA]</scope>
    <source>
        <strain evidence="9">DSM 14429 / JCM 11212 / NBRC 100878 / IC-017</strain>
    </source>
</reference>
<evidence type="ECO:0000256" key="1">
    <source>
        <dbReference type="ARBA" id="ARBA00004651"/>
    </source>
</evidence>
<evidence type="ECO:0000256" key="2">
    <source>
        <dbReference type="ARBA" id="ARBA00022475"/>
    </source>
</evidence>
<dbReference type="EMBL" id="CP002100">
    <property type="protein sequence ID" value="ADN51002.1"/>
    <property type="molecule type" value="Genomic_DNA"/>
</dbReference>
<evidence type="ECO:0000256" key="6">
    <source>
        <dbReference type="SAM" id="Phobius"/>
    </source>
</evidence>
<feature type="transmembrane region" description="Helical" evidence="6">
    <location>
        <begin position="321"/>
        <end position="340"/>
    </location>
</feature>
<feature type="transmembrane region" description="Helical" evidence="6">
    <location>
        <begin position="506"/>
        <end position="531"/>
    </location>
</feature>
<dbReference type="Proteomes" id="UP000006681">
    <property type="component" value="Chromosome"/>
</dbReference>
<reference evidence="8 9" key="1">
    <citation type="journal article" date="2010" name="Stand. Genomic Sci.">
        <title>Complete genome sequence of Vulcanisaeta distributa type strain (IC-017).</title>
        <authorList>
            <person name="Mavromatis K."/>
            <person name="Sikorski J."/>
            <person name="Pabst E."/>
            <person name="Teshima H."/>
            <person name="Lapidus A."/>
            <person name="Lucas S."/>
            <person name="Nolan M."/>
            <person name="Glavina Del Rio T."/>
            <person name="Cheng J.F."/>
            <person name="Bruce D."/>
            <person name="Goodwin L."/>
            <person name="Pitluck S."/>
            <person name="Liolios K."/>
            <person name="Ivanova N."/>
            <person name="Mikhailova N."/>
            <person name="Pati A."/>
            <person name="Chen A."/>
            <person name="Palaniappan K."/>
            <person name="Land M."/>
            <person name="Hauser L."/>
            <person name="Chang Y.J."/>
            <person name="Jeffries C.D."/>
            <person name="Rohde M."/>
            <person name="Spring S."/>
            <person name="Goker M."/>
            <person name="Wirth R."/>
            <person name="Woyke T."/>
            <person name="Bristow J."/>
            <person name="Eisen J.A."/>
            <person name="Markowitz V."/>
            <person name="Hugenholtz P."/>
            <person name="Klenk H.P."/>
            <person name="Kyrpides N.C."/>
        </authorList>
    </citation>
    <scope>NUCLEOTIDE SEQUENCE [LARGE SCALE GENOMIC DNA]</scope>
    <source>
        <strain evidence="9">DSM 14429 / JCM 11212 / NBRC 100878 / IC-017</strain>
    </source>
</reference>
<feature type="transmembrane region" description="Helical" evidence="6">
    <location>
        <begin position="243"/>
        <end position="266"/>
    </location>
</feature>
<feature type="transmembrane region" description="Helical" evidence="6">
    <location>
        <begin position="360"/>
        <end position="378"/>
    </location>
</feature>
<dbReference type="PANTHER" id="PTHR35402:SF1">
    <property type="entry name" value="TYPE II SECRETION SYSTEM PROTEIN GSPF DOMAIN-CONTAINING PROTEIN"/>
    <property type="match status" value="1"/>
</dbReference>
<dbReference type="Pfam" id="PF00482">
    <property type="entry name" value="T2SSF"/>
    <property type="match status" value="2"/>
</dbReference>
<dbReference type="GO" id="GO:0005886">
    <property type="term" value="C:plasma membrane"/>
    <property type="evidence" value="ECO:0007669"/>
    <property type="project" value="UniProtKB-SubCell"/>
</dbReference>
<evidence type="ECO:0000313" key="8">
    <source>
        <dbReference type="EMBL" id="ADN51002.1"/>
    </source>
</evidence>
<keyword evidence="4 6" id="KW-1133">Transmembrane helix</keyword>
<dbReference type="STRING" id="572478.Vdis_1624"/>
<feature type="domain" description="Type II secretion system protein GspF" evidence="7">
    <location>
        <begin position="396"/>
        <end position="524"/>
    </location>
</feature>
<organism evidence="8 9">
    <name type="scientific">Vulcanisaeta distributa (strain DSM 14429 / JCM 11212 / NBRC 100878 / IC-017)</name>
    <dbReference type="NCBI Taxonomy" id="572478"/>
    <lineage>
        <taxon>Archaea</taxon>
        <taxon>Thermoproteota</taxon>
        <taxon>Thermoprotei</taxon>
        <taxon>Thermoproteales</taxon>
        <taxon>Thermoproteaceae</taxon>
        <taxon>Vulcanisaeta</taxon>
    </lineage>
</organism>
<evidence type="ECO:0000256" key="5">
    <source>
        <dbReference type="ARBA" id="ARBA00023136"/>
    </source>
</evidence>
<dbReference type="PANTHER" id="PTHR35402">
    <property type="entry name" value="INTEGRAL MEMBRANE PROTEIN-RELATED"/>
    <property type="match status" value="1"/>
</dbReference>
<comment type="subcellular location">
    <subcellularLocation>
        <location evidence="1">Cell membrane</location>
        <topology evidence="1">Multi-pass membrane protein</topology>
    </subcellularLocation>
</comment>
<feature type="transmembrane region" description="Helical" evidence="6">
    <location>
        <begin position="286"/>
        <end position="309"/>
    </location>
</feature>